<accession>A0A843UIC3</accession>
<reference evidence="1" key="1">
    <citation type="submission" date="2017-07" db="EMBL/GenBank/DDBJ databases">
        <title>Taro Niue Genome Assembly and Annotation.</title>
        <authorList>
            <person name="Atibalentja N."/>
            <person name="Keating K."/>
            <person name="Fields C.J."/>
        </authorList>
    </citation>
    <scope>NUCLEOTIDE SEQUENCE</scope>
    <source>
        <strain evidence="1">Niue_2</strain>
        <tissue evidence="1">Leaf</tissue>
    </source>
</reference>
<evidence type="ECO:0000313" key="1">
    <source>
        <dbReference type="EMBL" id="MQL79739.1"/>
    </source>
</evidence>
<dbReference type="AlphaFoldDB" id="A0A843UIC3"/>
<name>A0A843UIC3_COLES</name>
<gene>
    <name evidence="1" type="ORF">Taro_012197</name>
</gene>
<evidence type="ECO:0000313" key="2">
    <source>
        <dbReference type="Proteomes" id="UP000652761"/>
    </source>
</evidence>
<sequence length="164" mass="17377">MLNLSKIEIRGTGLARSALLDLAGLLLGDPHLPHFARLLGCRIGRLPQSGSFWGVPFVLPHPLEGSEFVGGCHSGDASVPLHDRLVSIKPDAHVFDEDGLAGVGDDCSGLAALAALALSPSSRNCDVGDDVYRENSALIWEGLDAPCCCLRCRRRRCLSGGDHP</sequence>
<dbReference type="EMBL" id="NMUH01000473">
    <property type="protein sequence ID" value="MQL79739.1"/>
    <property type="molecule type" value="Genomic_DNA"/>
</dbReference>
<protein>
    <submittedName>
        <fullName evidence="1">Uncharacterized protein</fullName>
    </submittedName>
</protein>
<proteinExistence type="predicted"/>
<dbReference type="Proteomes" id="UP000652761">
    <property type="component" value="Unassembled WGS sequence"/>
</dbReference>
<comment type="caution">
    <text evidence="1">The sequence shown here is derived from an EMBL/GenBank/DDBJ whole genome shotgun (WGS) entry which is preliminary data.</text>
</comment>
<organism evidence="1 2">
    <name type="scientific">Colocasia esculenta</name>
    <name type="common">Wild taro</name>
    <name type="synonym">Arum esculentum</name>
    <dbReference type="NCBI Taxonomy" id="4460"/>
    <lineage>
        <taxon>Eukaryota</taxon>
        <taxon>Viridiplantae</taxon>
        <taxon>Streptophyta</taxon>
        <taxon>Embryophyta</taxon>
        <taxon>Tracheophyta</taxon>
        <taxon>Spermatophyta</taxon>
        <taxon>Magnoliopsida</taxon>
        <taxon>Liliopsida</taxon>
        <taxon>Araceae</taxon>
        <taxon>Aroideae</taxon>
        <taxon>Colocasieae</taxon>
        <taxon>Colocasia</taxon>
    </lineage>
</organism>
<keyword evidence="2" id="KW-1185">Reference proteome</keyword>